<keyword evidence="2" id="KW-1185">Reference proteome</keyword>
<dbReference type="OrthoDB" id="10592693at2759"/>
<protein>
    <submittedName>
        <fullName evidence="1">Uncharacterized protein</fullName>
    </submittedName>
</protein>
<proteinExistence type="predicted"/>
<dbReference type="AlphaFoldDB" id="A0A1D1VZJ4"/>
<reference evidence="1 2" key="1">
    <citation type="journal article" date="2016" name="Nat. Commun.">
        <title>Extremotolerant tardigrade genome and improved radiotolerance of human cultured cells by tardigrade-unique protein.</title>
        <authorList>
            <person name="Hashimoto T."/>
            <person name="Horikawa D.D."/>
            <person name="Saito Y."/>
            <person name="Kuwahara H."/>
            <person name="Kozuka-Hata H."/>
            <person name="Shin-I T."/>
            <person name="Minakuchi Y."/>
            <person name="Ohishi K."/>
            <person name="Motoyama A."/>
            <person name="Aizu T."/>
            <person name="Enomoto A."/>
            <person name="Kondo K."/>
            <person name="Tanaka S."/>
            <person name="Hara Y."/>
            <person name="Koshikawa S."/>
            <person name="Sagara H."/>
            <person name="Miura T."/>
            <person name="Yokobori S."/>
            <person name="Miyagawa K."/>
            <person name="Suzuki Y."/>
            <person name="Kubo T."/>
            <person name="Oyama M."/>
            <person name="Kohara Y."/>
            <person name="Fujiyama A."/>
            <person name="Arakawa K."/>
            <person name="Katayama T."/>
            <person name="Toyoda A."/>
            <person name="Kunieda T."/>
        </authorList>
    </citation>
    <scope>NUCLEOTIDE SEQUENCE [LARGE SCALE GENOMIC DNA]</scope>
    <source>
        <strain evidence="1 2">YOKOZUNA-1</strain>
    </source>
</reference>
<comment type="caution">
    <text evidence="1">The sequence shown here is derived from an EMBL/GenBank/DDBJ whole genome shotgun (WGS) entry which is preliminary data.</text>
</comment>
<sequence>MEANKVIFFIRIPTSCFDSHLSLGQFDISARAYGEYVQVSPTTNSTKSPASGFPTSNKGCLPNIITNTVPTDQRDKVGVFFEYRSKSVNEQVYIAFFHNTVFLEPVCLPATTTVAIHMAELYQHTTLSGNGQRVGDYQTIDFLSRLDGVAFLQHFDAANGGNNPCKYPFISRPYHSATFSVSGPVLPSSTGFETAYICNKLNTVTGVCDDPNIFLNVRVHPNELTAAEKNKIDHVIDIRLRPYCMSKADLQVTVFRTDLTPCTDPPTQDFLNLV</sequence>
<accession>A0A1D1VZJ4</accession>
<dbReference type="EMBL" id="BDGG01000014">
    <property type="protein sequence ID" value="GAV06800.1"/>
    <property type="molecule type" value="Genomic_DNA"/>
</dbReference>
<evidence type="ECO:0000313" key="1">
    <source>
        <dbReference type="EMBL" id="GAV06800.1"/>
    </source>
</evidence>
<name>A0A1D1VZJ4_RAMVA</name>
<evidence type="ECO:0000313" key="2">
    <source>
        <dbReference type="Proteomes" id="UP000186922"/>
    </source>
</evidence>
<gene>
    <name evidence="1" type="primary">RvY_16727-1</name>
    <name evidence="1" type="synonym">RvY_16727.1</name>
    <name evidence="1" type="ORF">RvY_16727</name>
</gene>
<organism evidence="1 2">
    <name type="scientific">Ramazzottius varieornatus</name>
    <name type="common">Water bear</name>
    <name type="synonym">Tardigrade</name>
    <dbReference type="NCBI Taxonomy" id="947166"/>
    <lineage>
        <taxon>Eukaryota</taxon>
        <taxon>Metazoa</taxon>
        <taxon>Ecdysozoa</taxon>
        <taxon>Tardigrada</taxon>
        <taxon>Eutardigrada</taxon>
        <taxon>Parachela</taxon>
        <taxon>Hypsibioidea</taxon>
        <taxon>Ramazzottiidae</taxon>
        <taxon>Ramazzottius</taxon>
    </lineage>
</organism>
<dbReference type="Proteomes" id="UP000186922">
    <property type="component" value="Unassembled WGS sequence"/>
</dbReference>